<dbReference type="Proteomes" id="UP000651728">
    <property type="component" value="Unassembled WGS sequence"/>
</dbReference>
<evidence type="ECO:0000313" key="1">
    <source>
        <dbReference type="EMBL" id="GIH35086.1"/>
    </source>
</evidence>
<protein>
    <submittedName>
        <fullName evidence="1">Uncharacterized protein</fullName>
    </submittedName>
</protein>
<reference evidence="1 2" key="1">
    <citation type="submission" date="2021-01" db="EMBL/GenBank/DDBJ databases">
        <title>Whole genome shotgun sequence of Microbispora amethystogenes NBRC 101907.</title>
        <authorList>
            <person name="Komaki H."/>
            <person name="Tamura T."/>
        </authorList>
    </citation>
    <scope>NUCLEOTIDE SEQUENCE [LARGE SCALE GENOMIC DNA]</scope>
    <source>
        <strain evidence="1 2">NBRC 101907</strain>
    </source>
</reference>
<name>A0ABQ4FJU5_9ACTN</name>
<proteinExistence type="predicted"/>
<dbReference type="RefSeq" id="WP_191910399.1">
    <property type="nucleotide sequence ID" value="NZ_BAABEJ010000022.1"/>
</dbReference>
<accession>A0ABQ4FJU5</accession>
<gene>
    <name evidence="1" type="ORF">Mam01_52500</name>
</gene>
<evidence type="ECO:0000313" key="2">
    <source>
        <dbReference type="Proteomes" id="UP000651728"/>
    </source>
</evidence>
<dbReference type="EMBL" id="BOOB01000041">
    <property type="protein sequence ID" value="GIH35086.1"/>
    <property type="molecule type" value="Genomic_DNA"/>
</dbReference>
<keyword evidence="2" id="KW-1185">Reference proteome</keyword>
<comment type="caution">
    <text evidence="1">The sequence shown here is derived from an EMBL/GenBank/DDBJ whole genome shotgun (WGS) entry which is preliminary data.</text>
</comment>
<sequence length="56" mass="6165">MSDLASAIDSLAAEDPSELPVGLVAEQLIDLHWQMARLQAQIARRTYLRVSSESPN</sequence>
<organism evidence="1 2">
    <name type="scientific">Microbispora amethystogenes</name>
    <dbReference type="NCBI Taxonomy" id="1427754"/>
    <lineage>
        <taxon>Bacteria</taxon>
        <taxon>Bacillati</taxon>
        <taxon>Actinomycetota</taxon>
        <taxon>Actinomycetes</taxon>
        <taxon>Streptosporangiales</taxon>
        <taxon>Streptosporangiaceae</taxon>
        <taxon>Microbispora</taxon>
    </lineage>
</organism>